<evidence type="ECO:0000313" key="1">
    <source>
        <dbReference type="EMBL" id="QIS37024.1"/>
    </source>
</evidence>
<sequence length="39" mass="4266">MEIGSCHFHRTVFKLPSLISFHENTQPASLAAILALSTP</sequence>
<geneLocation type="plasmid" evidence="1">
    <name>p14E509-1FII</name>
</geneLocation>
<name>A0A6H0ABN7_ECOLX</name>
<accession>A0A6H0ABN7</accession>
<organism evidence="1">
    <name type="scientific">Escherichia coli</name>
    <dbReference type="NCBI Taxonomy" id="562"/>
    <lineage>
        <taxon>Bacteria</taxon>
        <taxon>Pseudomonadati</taxon>
        <taxon>Pseudomonadota</taxon>
        <taxon>Gammaproteobacteria</taxon>
        <taxon>Enterobacterales</taxon>
        <taxon>Enterobacteriaceae</taxon>
        <taxon>Escherichia</taxon>
    </lineage>
</organism>
<dbReference type="AlphaFoldDB" id="A0A6H0ABN7"/>
<keyword evidence="1" id="KW-0614">Plasmid</keyword>
<dbReference type="EMBL" id="MN822124">
    <property type="protein sequence ID" value="QIS37024.1"/>
    <property type="molecule type" value="Genomic_DNA"/>
</dbReference>
<protein>
    <submittedName>
        <fullName evidence="1">Uncharacterized protein</fullName>
    </submittedName>
</protein>
<proteinExistence type="predicted"/>
<reference evidence="1" key="1">
    <citation type="submission" date="2019-12" db="EMBL/GenBank/DDBJ databases">
        <title>Compelete sequence of Tn6502.</title>
        <authorList>
            <person name="Zhou D."/>
        </authorList>
    </citation>
    <scope>NUCLEOTIDE SEQUENCE</scope>
    <source>
        <strain evidence="1">14E509</strain>
        <plasmid evidence="1">p14E509-1FII</plasmid>
    </source>
</reference>